<name>A0A099ICE6_CLOIN</name>
<feature type="transmembrane region" description="Helical" evidence="1">
    <location>
        <begin position="7"/>
        <end position="27"/>
    </location>
</feature>
<feature type="transmembrane region" description="Helical" evidence="1">
    <location>
        <begin position="33"/>
        <end position="53"/>
    </location>
</feature>
<accession>A0A099ICE6</accession>
<evidence type="ECO:0000313" key="5">
    <source>
        <dbReference type="EMBL" id="QJA01219.1"/>
    </source>
</evidence>
<dbReference type="Proteomes" id="UP000604383">
    <property type="component" value="Unassembled WGS sequence"/>
</dbReference>
<dbReference type="RefSeq" id="WP_009588146.1">
    <property type="nucleotide sequence ID" value="NZ_AP025565.1"/>
</dbReference>
<evidence type="ECO:0000313" key="6">
    <source>
        <dbReference type="Proteomes" id="UP000030008"/>
    </source>
</evidence>
<dbReference type="Proteomes" id="UP000030008">
    <property type="component" value="Unassembled WGS sequence"/>
</dbReference>
<protein>
    <submittedName>
        <fullName evidence="2">Uncharacterized protein</fullName>
    </submittedName>
</protein>
<reference evidence="4" key="2">
    <citation type="journal article" date="2019" name="Nat. Med.">
        <title>A library of human gut bacterial isolates paired with longitudinal multiomics data enables mechanistic microbiome research.</title>
        <authorList>
            <person name="Poyet M."/>
            <person name="Groussin M."/>
            <person name="Gibbons S.M."/>
            <person name="Avila-Pacheco J."/>
            <person name="Jiang X."/>
            <person name="Kearney S.M."/>
            <person name="Perrotta A.R."/>
            <person name="Berdy B."/>
            <person name="Zhao S."/>
            <person name="Lieberman T.D."/>
            <person name="Swanson P.K."/>
            <person name="Smith M."/>
            <person name="Roesemann S."/>
            <person name="Alexander J.E."/>
            <person name="Rich S.A."/>
            <person name="Livny J."/>
            <person name="Vlamakis H."/>
            <person name="Clish C."/>
            <person name="Bullock K."/>
            <person name="Deik A."/>
            <person name="Scott J."/>
            <person name="Pierce K.A."/>
            <person name="Xavier R.J."/>
            <person name="Alm E.J."/>
        </authorList>
    </citation>
    <scope>NUCLEOTIDE SEQUENCE</scope>
    <source>
        <strain evidence="4">BIOML-A12</strain>
    </source>
</reference>
<evidence type="ECO:0000256" key="1">
    <source>
        <dbReference type="SAM" id="Phobius"/>
    </source>
</evidence>
<dbReference type="EMBL" id="CP048838">
    <property type="protein sequence ID" value="QJA01219.1"/>
    <property type="molecule type" value="Genomic_DNA"/>
</dbReference>
<organism evidence="2 6">
    <name type="scientific">Clostridium innocuum</name>
    <dbReference type="NCBI Taxonomy" id="1522"/>
    <lineage>
        <taxon>Bacteria</taxon>
        <taxon>Bacillati</taxon>
        <taxon>Bacillota</taxon>
        <taxon>Clostridia</taxon>
        <taxon>Eubacteriales</taxon>
        <taxon>Clostridiaceae</taxon>
        <taxon>Clostridium</taxon>
    </lineage>
</organism>
<evidence type="ECO:0000313" key="4">
    <source>
        <dbReference type="EMBL" id="MZH54902.1"/>
    </source>
</evidence>
<keyword evidence="1" id="KW-0472">Membrane</keyword>
<dbReference type="Proteomes" id="UP001203972">
    <property type="component" value="Unassembled WGS sequence"/>
</dbReference>
<reference evidence="5 7" key="3">
    <citation type="submission" date="2020-02" db="EMBL/GenBank/DDBJ databases">
        <authorList>
            <person name="Kociolek L.K."/>
            <person name="Ozer E.A."/>
        </authorList>
    </citation>
    <scope>NUCLEOTIDE SEQUENCE [LARGE SCALE GENOMIC DNA]</scope>
    <source>
        <strain evidence="5 7">ATCC 14501</strain>
    </source>
</reference>
<dbReference type="EMBL" id="WWTN01000004">
    <property type="protein sequence ID" value="MZH54902.1"/>
    <property type="molecule type" value="Genomic_DNA"/>
</dbReference>
<dbReference type="Proteomes" id="UP000503330">
    <property type="component" value="Chromosome"/>
</dbReference>
<evidence type="ECO:0000313" key="3">
    <source>
        <dbReference type="EMBL" id="MCR0232547.1"/>
    </source>
</evidence>
<dbReference type="AlphaFoldDB" id="A0A099ICE6"/>
<reference evidence="3" key="4">
    <citation type="journal article" date="2022" name="Clin. Infect. Dis.">
        <title>Association between Clostridium innocuum and antibiotic-associated diarrhea in adults and children: A cross-sectional study and comparative genomics analysis.</title>
        <authorList>
            <person name="Cherny K.E."/>
            <person name="Muscat E.B."/>
            <person name="Balaji A."/>
            <person name="Mukherjee J."/>
            <person name="Ozer E.A."/>
            <person name="Angarone M.P."/>
            <person name="Hauser A.R."/>
            <person name="Sichel J.S."/>
            <person name="Amponsah E."/>
            <person name="Kociolek L.K."/>
        </authorList>
    </citation>
    <scope>NUCLEOTIDE SEQUENCE</scope>
    <source>
        <strain evidence="3">NU1-AC-029v</strain>
    </source>
</reference>
<dbReference type="EMBL" id="JAKTMA010000010">
    <property type="protein sequence ID" value="MCR0232547.1"/>
    <property type="molecule type" value="Genomic_DNA"/>
</dbReference>
<evidence type="ECO:0000313" key="2">
    <source>
        <dbReference type="EMBL" id="KGJ54633.1"/>
    </source>
</evidence>
<proteinExistence type="predicted"/>
<dbReference type="EMBL" id="JQIF01000014">
    <property type="protein sequence ID" value="KGJ54633.1"/>
    <property type="molecule type" value="Genomic_DNA"/>
</dbReference>
<keyword evidence="1" id="KW-0812">Transmembrane</keyword>
<reference evidence="2 6" key="1">
    <citation type="submission" date="2014-08" db="EMBL/GenBank/DDBJ databases">
        <title>Clostridium innocuum, an unnegligible vancomycin-resistant pathogen causing extra-intestinal infections.</title>
        <authorList>
            <person name="Feng Y."/>
            <person name="Chiu C.-H."/>
        </authorList>
    </citation>
    <scope>NUCLEOTIDE SEQUENCE [LARGE SCALE GENOMIC DNA]</scope>
    <source>
        <strain evidence="2 6">AN88</strain>
    </source>
</reference>
<sequence length="63" mass="7039">MQTKTVLPALLTAIFVCLISCFFIYYGIDSDQIVLSVIGGALLIVGILRLVLFTKAYREQKEK</sequence>
<keyword evidence="1" id="KW-1133">Transmembrane helix</keyword>
<evidence type="ECO:0000313" key="7">
    <source>
        <dbReference type="Proteomes" id="UP000503330"/>
    </source>
</evidence>
<dbReference type="GeneID" id="61924213"/>
<gene>
    <name evidence="2" type="ORF">CIAN88_03145</name>
    <name evidence="5" type="ORF">G4D54_01710</name>
    <name evidence="4" type="ORF">GT664_03800</name>
    <name evidence="3" type="ORF">MKC95_07190</name>
</gene>